<organism evidence="3 4">
    <name type="scientific">Holothuria leucospilota</name>
    <name type="common">Black long sea cucumber</name>
    <name type="synonym">Mertensiothuria leucospilota</name>
    <dbReference type="NCBI Taxonomy" id="206669"/>
    <lineage>
        <taxon>Eukaryota</taxon>
        <taxon>Metazoa</taxon>
        <taxon>Echinodermata</taxon>
        <taxon>Eleutherozoa</taxon>
        <taxon>Echinozoa</taxon>
        <taxon>Holothuroidea</taxon>
        <taxon>Aspidochirotacea</taxon>
        <taxon>Aspidochirotida</taxon>
        <taxon>Holothuriidae</taxon>
        <taxon>Holothuria</taxon>
    </lineage>
</organism>
<dbReference type="PANTHER" id="PTHR46583">
    <property type="entry name" value="REGULATOR OF G-PROTEIN SIGNALING 22"/>
    <property type="match status" value="1"/>
</dbReference>
<dbReference type="Proteomes" id="UP001152320">
    <property type="component" value="Chromosome 3"/>
</dbReference>
<dbReference type="Gene3D" id="1.10.167.10">
    <property type="entry name" value="Regulator of G-protein Signalling 4, domain 2"/>
    <property type="match status" value="4"/>
</dbReference>
<feature type="region of interest" description="Disordered" evidence="1">
    <location>
        <begin position="1244"/>
        <end position="1311"/>
    </location>
</feature>
<feature type="compositionally biased region" description="Basic and acidic residues" evidence="1">
    <location>
        <begin position="214"/>
        <end position="238"/>
    </location>
</feature>
<proteinExistence type="predicted"/>
<feature type="domain" description="RGS" evidence="2">
    <location>
        <begin position="399"/>
        <end position="506"/>
    </location>
</feature>
<evidence type="ECO:0000259" key="2">
    <source>
        <dbReference type="PROSITE" id="PS50132"/>
    </source>
</evidence>
<feature type="region of interest" description="Disordered" evidence="1">
    <location>
        <begin position="253"/>
        <end position="367"/>
    </location>
</feature>
<feature type="region of interest" description="Disordered" evidence="1">
    <location>
        <begin position="200"/>
        <end position="241"/>
    </location>
</feature>
<gene>
    <name evidence="3" type="ORF">HOLleu_07454</name>
</gene>
<dbReference type="EMBL" id="JAIZAY010000003">
    <property type="protein sequence ID" value="KAJ8044662.1"/>
    <property type="molecule type" value="Genomic_DNA"/>
</dbReference>
<dbReference type="InterPro" id="IPR036305">
    <property type="entry name" value="RGS_sf"/>
</dbReference>
<feature type="region of interest" description="Disordered" evidence="1">
    <location>
        <begin position="735"/>
        <end position="868"/>
    </location>
</feature>
<feature type="compositionally biased region" description="Basic residues" evidence="1">
    <location>
        <begin position="316"/>
        <end position="326"/>
    </location>
</feature>
<feature type="compositionally biased region" description="Acidic residues" evidence="1">
    <location>
        <begin position="841"/>
        <end position="861"/>
    </location>
</feature>
<dbReference type="InterPro" id="IPR042651">
    <property type="entry name" value="Rgs22"/>
</dbReference>
<dbReference type="GO" id="GO:0009966">
    <property type="term" value="P:regulation of signal transduction"/>
    <property type="evidence" value="ECO:0007669"/>
    <property type="project" value="InterPro"/>
</dbReference>
<dbReference type="OrthoDB" id="10013157at2759"/>
<dbReference type="GO" id="GO:0005737">
    <property type="term" value="C:cytoplasm"/>
    <property type="evidence" value="ECO:0007669"/>
    <property type="project" value="TreeGrafter"/>
</dbReference>
<feature type="compositionally biased region" description="Acidic residues" evidence="1">
    <location>
        <begin position="330"/>
        <end position="367"/>
    </location>
</feature>
<evidence type="ECO:0000256" key="1">
    <source>
        <dbReference type="SAM" id="MobiDB-lite"/>
    </source>
</evidence>
<dbReference type="GO" id="GO:0001965">
    <property type="term" value="F:G-protein alpha-subunit binding"/>
    <property type="evidence" value="ECO:0007669"/>
    <property type="project" value="InterPro"/>
</dbReference>
<dbReference type="GO" id="GO:0005634">
    <property type="term" value="C:nucleus"/>
    <property type="evidence" value="ECO:0007669"/>
    <property type="project" value="TreeGrafter"/>
</dbReference>
<name>A0A9Q1CG59_HOLLE</name>
<keyword evidence="4" id="KW-1185">Reference proteome</keyword>
<feature type="domain" description="RGS" evidence="2">
    <location>
        <begin position="615"/>
        <end position="713"/>
    </location>
</feature>
<protein>
    <submittedName>
        <fullName evidence="3">Regulator of G-protein signaling 22</fullName>
    </submittedName>
</protein>
<feature type="compositionally biased region" description="Basic and acidic residues" evidence="1">
    <location>
        <begin position="823"/>
        <end position="840"/>
    </location>
</feature>
<dbReference type="SUPFAM" id="SSF48097">
    <property type="entry name" value="Regulator of G-protein signaling, RGS"/>
    <property type="match status" value="4"/>
</dbReference>
<feature type="compositionally biased region" description="Low complexity" evidence="1">
    <location>
        <begin position="738"/>
        <end position="752"/>
    </location>
</feature>
<accession>A0A9Q1CG59</accession>
<feature type="compositionally biased region" description="Polar residues" evidence="1">
    <location>
        <begin position="1273"/>
        <end position="1293"/>
    </location>
</feature>
<comment type="caution">
    <text evidence="3">The sequence shown here is derived from an EMBL/GenBank/DDBJ whole genome shotgun (WGS) entry which is preliminary data.</text>
</comment>
<reference evidence="3" key="1">
    <citation type="submission" date="2021-10" db="EMBL/GenBank/DDBJ databases">
        <title>Tropical sea cucumber genome reveals ecological adaptation and Cuvierian tubules defense mechanism.</title>
        <authorList>
            <person name="Chen T."/>
        </authorList>
    </citation>
    <scope>NUCLEOTIDE SEQUENCE</scope>
    <source>
        <strain evidence="3">Nanhai2018</strain>
        <tissue evidence="3">Muscle</tissue>
    </source>
</reference>
<evidence type="ECO:0000313" key="4">
    <source>
        <dbReference type="Proteomes" id="UP001152320"/>
    </source>
</evidence>
<dbReference type="PROSITE" id="PS50132">
    <property type="entry name" value="RGS"/>
    <property type="match status" value="2"/>
</dbReference>
<dbReference type="PANTHER" id="PTHR46583:SF2">
    <property type="entry name" value="RGS DOMAIN-CONTAINING PROTEIN"/>
    <property type="match status" value="1"/>
</dbReference>
<dbReference type="InterPro" id="IPR016137">
    <property type="entry name" value="RGS"/>
</dbReference>
<sequence length="1311" mass="150469">MKVEVSEDSFEALLAYDDLFLDYFNVFLQLPAFPQPLYYNRLTGTFQEVEENNRNALHSLGEHQWYRSPAPYAPGDDERERILEWAKRERLPLFMRTKLFLEYKLCKLLTRPLDERHSVSRLSSRGLRGYSRQTVSYTTTSTSLANSRAASIYDNESDFSWQSDADRAGLFKYLRPGSRCISLPPMFGLARSHISVTHTPDIQSVKPEQNLTASRDKGRSFASGEDKPLSQEMQHDTNLEDGSLIDDVENLKTENDKSLQGTKSALRSPGKALSPKKKATIRIPSTEQNSEKGLEDGSEQTLSQLRASGEGFASPMKHRQTPFHRKSLGDEDEKEGDDFDVESEGMEEEEHEDPFGGEDDHEPSIIDYDDERCIDDDRTESQLRQMEGKHKLTLQQLKEHLLGSMLGVEAFKTFLKGTVGEDMLNFWLDCELYRDNMLALGDQKIDVTKTNLFRNIQDKYRFKLTPDAQEQIKRAQGNMGLSESVFTRTQYDVLRRLRSYWVPRFLIHQECTGGINFRLLREKQLAMRNDAKSPQDGFLPSISLVNSLPVRPDSCIRLNTTRKDWNKLAMGGRKMEENIRPGQMLDLEIDRYVPRPLSARFHVSLACDKEAGRPFQRYLERQEDSRLLANLLFWQDVAEYGAAEDRSADRLLRIGQAWTIFSKYLVDGSIWYIGLPPGERDFIHGVLLMTSDFVEASTFERAQNQASKILQREWLHFLKDDLKTFLKFRDRPEDKIHSGSSRFSSASRQGQGDIDTTQESKEIKKEKGKVKDVGDAAARKKAMKEKKKKQAAMQRKLMKQVKARQANANKSKDQGVKFQSQQEKGKKGGKEKEEKAKHIDEDEEDSSEEMDDNDDDEEEEEEKNRDITFKKMYHNKSLMNVFKNYIQDFESKELNYAYQMYMDVDIALKIPEGQVEKRTNQFKQIINTYFDPSSRKSINLSHDVLMKLAKEGNKPTAKVMEAAQRHALHGLEDAFQGFWSSHVESMEEQGITGDALGKAVDLAFRSESTQSLIVAYKRRRRGRAPQSGQQMPNSQDKNEFQAILIRAGKGTLPRKLMAFHRYLIEYGEKEGMPLLDKDLLFYLEAQRLKEAYNSSADLSMLKRKVEVIMDCFLESPLVNGGAMIDVPPEISSKAVKTADNFLKDRGKDPHNTNLFDEAQYAVFKEMISYWAAFTRRYREPDEPNPRLPSTKRDRQARERLRKFLEMKEPKKEFKLPTVSTPPQSRTGGTGVTFSLSEGLKWKQTFEPGDNLSDDDNATIRSRRSSTMDGGHGTSFQRTRAMHSRSNLFSQESGMGSRAGRLGHKMEIVTES</sequence>
<feature type="compositionally biased region" description="Basic and acidic residues" evidence="1">
    <location>
        <begin position="758"/>
        <end position="778"/>
    </location>
</feature>
<evidence type="ECO:0000313" key="3">
    <source>
        <dbReference type="EMBL" id="KAJ8044662.1"/>
    </source>
</evidence>
<feature type="compositionally biased region" description="Basic residues" evidence="1">
    <location>
        <begin position="779"/>
        <end position="802"/>
    </location>
</feature>
<dbReference type="InterPro" id="IPR044926">
    <property type="entry name" value="RGS_subdomain_2"/>
</dbReference>
<feature type="compositionally biased region" description="Polar residues" evidence="1">
    <location>
        <begin position="200"/>
        <end position="213"/>
    </location>
</feature>
<dbReference type="Pfam" id="PF00615">
    <property type="entry name" value="RGS"/>
    <property type="match status" value="2"/>
</dbReference>